<dbReference type="PANTHER" id="PTHR12993:SF27">
    <property type="entry name" value="N-ACETYL-ALPHA-D-GLUCOSAMINYL L-MALATE DEACETYLASE 2-RELATED"/>
    <property type="match status" value="1"/>
</dbReference>
<evidence type="ECO:0000313" key="3">
    <source>
        <dbReference type="EMBL" id="GAA2102738.1"/>
    </source>
</evidence>
<dbReference type="InterPro" id="IPR008715">
    <property type="entry name" value="SAM-MeTfrase_NodS-like"/>
</dbReference>
<organism evidence="3 4">
    <name type="scientific">Brevibacterium salitolerans</name>
    <dbReference type="NCBI Taxonomy" id="1403566"/>
    <lineage>
        <taxon>Bacteria</taxon>
        <taxon>Bacillati</taxon>
        <taxon>Actinomycetota</taxon>
        <taxon>Actinomycetes</taxon>
        <taxon>Micrococcales</taxon>
        <taxon>Brevibacteriaceae</taxon>
        <taxon>Brevibacterium</taxon>
    </lineage>
</organism>
<name>A0ABP5IQP8_9MICO</name>
<dbReference type="InterPro" id="IPR029063">
    <property type="entry name" value="SAM-dependent_MTases_sf"/>
</dbReference>
<evidence type="ECO:0000313" key="4">
    <source>
        <dbReference type="Proteomes" id="UP001500984"/>
    </source>
</evidence>
<dbReference type="CDD" id="cd02440">
    <property type="entry name" value="AdoMet_MTases"/>
    <property type="match status" value="1"/>
</dbReference>
<dbReference type="Gene3D" id="3.40.50.10320">
    <property type="entry name" value="LmbE-like"/>
    <property type="match status" value="1"/>
</dbReference>
<evidence type="ECO:0000256" key="2">
    <source>
        <dbReference type="SAM" id="MobiDB-lite"/>
    </source>
</evidence>
<dbReference type="EMBL" id="BAAAPZ010000015">
    <property type="protein sequence ID" value="GAA2102738.1"/>
    <property type="molecule type" value="Genomic_DNA"/>
</dbReference>
<dbReference type="Pfam" id="PF02585">
    <property type="entry name" value="PIG-L"/>
    <property type="match status" value="1"/>
</dbReference>
<reference evidence="4" key="1">
    <citation type="journal article" date="2019" name="Int. J. Syst. Evol. Microbiol.">
        <title>The Global Catalogue of Microorganisms (GCM) 10K type strain sequencing project: providing services to taxonomists for standard genome sequencing and annotation.</title>
        <authorList>
            <consortium name="The Broad Institute Genomics Platform"/>
            <consortium name="The Broad Institute Genome Sequencing Center for Infectious Disease"/>
            <person name="Wu L."/>
            <person name="Ma J."/>
        </authorList>
    </citation>
    <scope>NUCLEOTIDE SEQUENCE [LARGE SCALE GENOMIC DNA]</scope>
    <source>
        <strain evidence="4">JCM 15900</strain>
    </source>
</reference>
<dbReference type="SUPFAM" id="SSF102588">
    <property type="entry name" value="LmbE-like"/>
    <property type="match status" value="1"/>
</dbReference>
<sequence>MTAADAPGFRHEDESTAEEVWRGHAALARAEALDLTPYHRLLVVAAHPDDETLMAGGLLAAAGARSMRVDVVVASAGEASHPDSPTHSPERLARLRAQEVAEAVRALAPTARLHLLGMEDGGLEACGEELVAALVRLLGDEPPGDELPGGELPAGELPGGVLPRDDGARTLLVSTWRGDRHPDHAAVAAAAAAAAWRTDAVHLEAPLWLWHWGGSADLDALAAEAALLRFDLSAEAAARKRAAVSLHRSQIEPLGPEPGDEVLLSAGMLSHFARPFEVFCMPEPGEPSPFEDLHRTAADPWETRTSWYEARKRALTLAALPAPRYGTALELGCSAGALAQDLAARCDRVLAVDESASALDRARGTVTSPHVEFLLRQVPEQWPFEEGGADPAQASDSASDAGPVPDRSPAPDLVVVSEVGYFLSPARLRRTARRIADTGAQTVVACHWRHPIVGWPLTAVEVHAVLDALLPLPRTVTVEDPDFELVVWSTGAHGPGAEL</sequence>
<comment type="caution">
    <text evidence="3">The sequence shown here is derived from an EMBL/GenBank/DDBJ whole genome shotgun (WGS) entry which is preliminary data.</text>
</comment>
<dbReference type="PANTHER" id="PTHR12993">
    <property type="entry name" value="N-ACETYLGLUCOSAMINYL-PHOSPHATIDYLINOSITOL DE-N-ACETYLASE-RELATED"/>
    <property type="match status" value="1"/>
</dbReference>
<dbReference type="RefSeq" id="WP_291793544.1">
    <property type="nucleotide sequence ID" value="NZ_BAAAPZ010000015.1"/>
</dbReference>
<evidence type="ECO:0000256" key="1">
    <source>
        <dbReference type="ARBA" id="ARBA00022833"/>
    </source>
</evidence>
<gene>
    <name evidence="3" type="ORF">GCM10009823_26300</name>
</gene>
<proteinExistence type="predicted"/>
<evidence type="ECO:0008006" key="5">
    <source>
        <dbReference type="Google" id="ProtNLM"/>
    </source>
</evidence>
<protein>
    <recommendedName>
        <fullName evidence="5">N-acetylglucosaminyl deacetylase, LmbE family</fullName>
    </recommendedName>
</protein>
<keyword evidence="1" id="KW-0862">Zinc</keyword>
<dbReference type="Gene3D" id="3.40.50.150">
    <property type="entry name" value="Vaccinia Virus protein VP39"/>
    <property type="match status" value="1"/>
</dbReference>
<accession>A0ABP5IQP8</accession>
<dbReference type="Pfam" id="PF05401">
    <property type="entry name" value="NodS"/>
    <property type="match status" value="1"/>
</dbReference>
<dbReference type="InterPro" id="IPR024078">
    <property type="entry name" value="LmbE-like_dom_sf"/>
</dbReference>
<feature type="compositionally biased region" description="Low complexity" evidence="2">
    <location>
        <begin position="389"/>
        <end position="403"/>
    </location>
</feature>
<dbReference type="Proteomes" id="UP001500984">
    <property type="component" value="Unassembled WGS sequence"/>
</dbReference>
<keyword evidence="4" id="KW-1185">Reference proteome</keyword>
<dbReference type="InterPro" id="IPR003737">
    <property type="entry name" value="GlcNAc_PI_deacetylase-related"/>
</dbReference>
<dbReference type="SUPFAM" id="SSF53335">
    <property type="entry name" value="S-adenosyl-L-methionine-dependent methyltransferases"/>
    <property type="match status" value="1"/>
</dbReference>
<feature type="region of interest" description="Disordered" evidence="2">
    <location>
        <begin position="384"/>
        <end position="411"/>
    </location>
</feature>